<protein>
    <recommendedName>
        <fullName evidence="5">Ecp2 effector protein domain-containing protein</fullName>
    </recommendedName>
</protein>
<dbReference type="EMBL" id="AP024443">
    <property type="protein sequence ID" value="BCS19054.1"/>
    <property type="molecule type" value="Genomic_DNA"/>
</dbReference>
<reference evidence="3" key="2">
    <citation type="submission" date="2021-02" db="EMBL/GenBank/DDBJ databases">
        <title>Aspergillus puulaauensis MK2 genome sequence.</title>
        <authorList>
            <person name="Futagami T."/>
            <person name="Mori K."/>
            <person name="Kadooka C."/>
            <person name="Tanaka T."/>
        </authorList>
    </citation>
    <scope>NUCLEOTIDE SEQUENCE</scope>
    <source>
        <strain evidence="3">MK2</strain>
    </source>
</reference>
<gene>
    <name evidence="3" type="ORF">APUU_11882S</name>
</gene>
<dbReference type="PANTHER" id="PTHR35605:SF1">
    <property type="entry name" value="ECP2 EFFECTOR PROTEIN DOMAIN-CONTAINING PROTEIN-RELATED"/>
    <property type="match status" value="1"/>
</dbReference>
<dbReference type="AlphaFoldDB" id="A0A7R7XCZ7"/>
<evidence type="ECO:0000256" key="2">
    <source>
        <dbReference type="SAM" id="SignalP"/>
    </source>
</evidence>
<keyword evidence="4" id="KW-1185">Reference proteome</keyword>
<reference evidence="3" key="1">
    <citation type="submission" date="2021-01" db="EMBL/GenBank/DDBJ databases">
        <authorList>
            <consortium name="Aspergillus puulaauensis MK2 genome sequencing consortium"/>
            <person name="Kazuki M."/>
            <person name="Futagami T."/>
        </authorList>
    </citation>
    <scope>NUCLEOTIDE SEQUENCE</scope>
    <source>
        <strain evidence="3">MK2</strain>
    </source>
</reference>
<feature type="chain" id="PRO_5031262066" description="Ecp2 effector protein domain-containing protein" evidence="2">
    <location>
        <begin position="22"/>
        <end position="186"/>
    </location>
</feature>
<dbReference type="PANTHER" id="PTHR35605">
    <property type="entry name" value="ECP2 EFFECTOR PROTEIN DOMAIN-CONTAINING PROTEIN-RELATED"/>
    <property type="match status" value="1"/>
</dbReference>
<dbReference type="KEGG" id="apuu:APUU_11882S"/>
<keyword evidence="2" id="KW-0732">Signal</keyword>
<organism evidence="3 4">
    <name type="scientific">Aspergillus puulaauensis</name>
    <dbReference type="NCBI Taxonomy" id="1220207"/>
    <lineage>
        <taxon>Eukaryota</taxon>
        <taxon>Fungi</taxon>
        <taxon>Dikarya</taxon>
        <taxon>Ascomycota</taxon>
        <taxon>Pezizomycotina</taxon>
        <taxon>Eurotiomycetes</taxon>
        <taxon>Eurotiomycetidae</taxon>
        <taxon>Eurotiales</taxon>
        <taxon>Aspergillaceae</taxon>
        <taxon>Aspergillus</taxon>
    </lineage>
</organism>
<dbReference type="OrthoDB" id="4504278at2759"/>
<feature type="signal peptide" evidence="2">
    <location>
        <begin position="1"/>
        <end position="21"/>
    </location>
</feature>
<dbReference type="GeneID" id="64969059"/>
<dbReference type="Proteomes" id="UP000654913">
    <property type="component" value="Chromosome 1"/>
</dbReference>
<evidence type="ECO:0000256" key="1">
    <source>
        <dbReference type="SAM" id="MobiDB-lite"/>
    </source>
</evidence>
<feature type="region of interest" description="Disordered" evidence="1">
    <location>
        <begin position="55"/>
        <end position="83"/>
    </location>
</feature>
<evidence type="ECO:0000313" key="3">
    <source>
        <dbReference type="EMBL" id="BCS19054.1"/>
    </source>
</evidence>
<dbReference type="RefSeq" id="XP_041551248.1">
    <property type="nucleotide sequence ID" value="XM_041698021.1"/>
</dbReference>
<evidence type="ECO:0008006" key="5">
    <source>
        <dbReference type="Google" id="ProtNLM"/>
    </source>
</evidence>
<sequence>MFRPIFTVFVALLALMQVTMAAPTTSSDITSLEVTDQDLDLSLVAKSEAQRRSLSPEHVKVARSDANAPLPSHEVTCRTDDRSPQRRYVEEGIRALRAKEGPLVIGEGTSTFEVCDIPVEGRVRNSAIWVCNYTGRDTLTLASYSIIADAAQLLVDQCKREGIFPGIEGEVRFSDGWTVSIHESIF</sequence>
<name>A0A7R7XCZ7_9EURO</name>
<accession>A0A7R7XCZ7</accession>
<proteinExistence type="predicted"/>
<evidence type="ECO:0000313" key="4">
    <source>
        <dbReference type="Proteomes" id="UP000654913"/>
    </source>
</evidence>